<evidence type="ECO:0000313" key="2">
    <source>
        <dbReference type="EMBL" id="PSC71898.1"/>
    </source>
</evidence>
<dbReference type="PANTHER" id="PTHR48010:SF58">
    <property type="entry name" value="RECEPTOR PROTEIN KINASE-LIKE PROTEIN ZAR1"/>
    <property type="match status" value="1"/>
</dbReference>
<sequence>MLARPEHTNWTKALASWTCPTNPSNSVGGACDPCGQQVWGNWEHVSCRGARVAYDKYVVPGDGTVTNVHVTGGLLYRRPVPLAELCPLKSLREFDVDDCSLTGTIPTGFYTCFPDLIEIDLSYNKLTGTLPKEIALNEQLEEFKVEHNALTGTIPSEYGGMNSLNWLRFSDNGFSGRLPESFAGTAPHLYQLMLDDNGGGAAGGFEGDLYTLAARPLGDQF</sequence>
<dbReference type="AlphaFoldDB" id="A0A2P6VCT6"/>
<evidence type="ECO:0000313" key="3">
    <source>
        <dbReference type="EMBL" id="PSC71989.1"/>
    </source>
</evidence>
<dbReference type="PANTHER" id="PTHR48010">
    <property type="entry name" value="OS05G0588300 PROTEIN"/>
    <property type="match status" value="1"/>
</dbReference>
<reference evidence="2" key="2">
    <citation type="submission" date="2018-02" db="EMBL/GenBank/DDBJ databases">
        <authorList>
            <person name="Cohen D.B."/>
            <person name="Kent A.D."/>
        </authorList>
    </citation>
    <scope>NUCLEOTIDE SEQUENCE</scope>
    <source>
        <strain evidence="2">SAG 241.80</strain>
    </source>
</reference>
<dbReference type="PROSITE" id="PS51257">
    <property type="entry name" value="PROKAR_LIPOPROTEIN"/>
    <property type="match status" value="1"/>
</dbReference>
<name>A0A2P6VCT6_9CHLO</name>
<dbReference type="Pfam" id="PF00560">
    <property type="entry name" value="LRR_1"/>
    <property type="match status" value="3"/>
</dbReference>
<dbReference type="InterPro" id="IPR001611">
    <property type="entry name" value="Leu-rich_rpt"/>
</dbReference>
<dbReference type="EMBL" id="LHPF02000012">
    <property type="protein sequence ID" value="PSC71989.1"/>
    <property type="molecule type" value="Genomic_DNA"/>
</dbReference>
<comment type="subcellular location">
    <subcellularLocation>
        <location evidence="1">Cytoplasm</location>
        <location evidence="1">Cytoskeleton</location>
        <location evidence="1">Cilium axoneme</location>
    </subcellularLocation>
</comment>
<dbReference type="InterPro" id="IPR050994">
    <property type="entry name" value="At_inactive_RLKs"/>
</dbReference>
<reference evidence="2 4" key="1">
    <citation type="journal article" date="2018" name="Plant J.">
        <title>Genome sequences of Chlorella sorokiniana UTEX 1602 and Micractinium conductrix SAG 241.80: implications to maltose excretion by a green alga.</title>
        <authorList>
            <person name="Arriola M.B."/>
            <person name="Velmurugan N."/>
            <person name="Zhang Y."/>
            <person name="Plunkett M.H."/>
            <person name="Hondzo H."/>
            <person name="Barney B.M."/>
        </authorList>
    </citation>
    <scope>NUCLEOTIDE SEQUENCE [LARGE SCALE GENOMIC DNA]</scope>
    <source>
        <strain evidence="2 4">SAG 241.80</strain>
    </source>
</reference>
<comment type="caution">
    <text evidence="2">The sequence shown here is derived from an EMBL/GenBank/DDBJ whole genome shotgun (WGS) entry which is preliminary data.</text>
</comment>
<dbReference type="Proteomes" id="UP000239649">
    <property type="component" value="Unassembled WGS sequence"/>
</dbReference>
<evidence type="ECO:0000313" key="4">
    <source>
        <dbReference type="Proteomes" id="UP000239649"/>
    </source>
</evidence>
<gene>
    <name evidence="2" type="ORF">C2E20_4632</name>
    <name evidence="3" type="ORF">C2E20_4634</name>
</gene>
<dbReference type="OrthoDB" id="509867at2759"/>
<dbReference type="SUPFAM" id="SSF52058">
    <property type="entry name" value="L domain-like"/>
    <property type="match status" value="1"/>
</dbReference>
<dbReference type="Gene3D" id="3.80.10.10">
    <property type="entry name" value="Ribonuclease Inhibitor"/>
    <property type="match status" value="1"/>
</dbReference>
<evidence type="ECO:0000256" key="1">
    <source>
        <dbReference type="ARBA" id="ARBA00004430"/>
    </source>
</evidence>
<dbReference type="GO" id="GO:0005930">
    <property type="term" value="C:axoneme"/>
    <property type="evidence" value="ECO:0007669"/>
    <property type="project" value="UniProtKB-SubCell"/>
</dbReference>
<dbReference type="EMBL" id="LHPF02000012">
    <property type="protein sequence ID" value="PSC71898.1"/>
    <property type="molecule type" value="Genomic_DNA"/>
</dbReference>
<proteinExistence type="predicted"/>
<organism evidence="2 4">
    <name type="scientific">Micractinium conductrix</name>
    <dbReference type="NCBI Taxonomy" id="554055"/>
    <lineage>
        <taxon>Eukaryota</taxon>
        <taxon>Viridiplantae</taxon>
        <taxon>Chlorophyta</taxon>
        <taxon>core chlorophytes</taxon>
        <taxon>Trebouxiophyceae</taxon>
        <taxon>Chlorellales</taxon>
        <taxon>Chlorellaceae</taxon>
        <taxon>Chlorella clade</taxon>
        <taxon>Micractinium</taxon>
    </lineage>
</organism>
<keyword evidence="4" id="KW-1185">Reference proteome</keyword>
<protein>
    <submittedName>
        <fullName evidence="2">Carbohydrate-binding module family 1</fullName>
    </submittedName>
</protein>
<accession>A0A2P6VCT6</accession>
<dbReference type="InterPro" id="IPR032675">
    <property type="entry name" value="LRR_dom_sf"/>
</dbReference>